<evidence type="ECO:0000313" key="11">
    <source>
        <dbReference type="EMBL" id="KAF9682178.1"/>
    </source>
</evidence>
<feature type="transmembrane region" description="Helical" evidence="10">
    <location>
        <begin position="354"/>
        <end position="371"/>
    </location>
</feature>
<feature type="transmembrane region" description="Helical" evidence="10">
    <location>
        <begin position="12"/>
        <end position="37"/>
    </location>
</feature>
<keyword evidence="7 8" id="KW-0568">Pathogenesis-related protein</keyword>
<comment type="subcellular location">
    <subcellularLocation>
        <location evidence="1 8">Membrane</location>
        <topology evidence="1 8">Multi-pass membrane protein</topology>
    </subcellularLocation>
</comment>
<evidence type="ECO:0000256" key="10">
    <source>
        <dbReference type="SAM" id="Phobius"/>
    </source>
</evidence>
<dbReference type="InterPro" id="IPR004326">
    <property type="entry name" value="Mlo"/>
</dbReference>
<comment type="similarity">
    <text evidence="2 8">Belongs to the MLO family.</text>
</comment>
<dbReference type="PANTHER" id="PTHR31942:SF62">
    <property type="entry name" value="MLO-LIKE PROTEIN"/>
    <property type="match status" value="1"/>
</dbReference>
<evidence type="ECO:0000313" key="12">
    <source>
        <dbReference type="Proteomes" id="UP000657918"/>
    </source>
</evidence>
<feature type="transmembrane region" description="Helical" evidence="10">
    <location>
        <begin position="149"/>
        <end position="170"/>
    </location>
</feature>
<evidence type="ECO:0000256" key="3">
    <source>
        <dbReference type="ARBA" id="ARBA00022692"/>
    </source>
</evidence>
<feature type="region of interest" description="Disordered" evidence="9">
    <location>
        <begin position="564"/>
        <end position="598"/>
    </location>
</feature>
<dbReference type="GO" id="GO:0016020">
    <property type="term" value="C:membrane"/>
    <property type="evidence" value="ECO:0007669"/>
    <property type="project" value="UniProtKB-SubCell"/>
</dbReference>
<evidence type="ECO:0000256" key="8">
    <source>
        <dbReference type="RuleBase" id="RU280816"/>
    </source>
</evidence>
<evidence type="ECO:0000256" key="5">
    <source>
        <dbReference type="ARBA" id="ARBA00022989"/>
    </source>
</evidence>
<evidence type="ECO:0000256" key="6">
    <source>
        <dbReference type="ARBA" id="ARBA00023136"/>
    </source>
</evidence>
<dbReference type="AlphaFoldDB" id="A0A835N3K8"/>
<organism evidence="11 12">
    <name type="scientific">Salix dunnii</name>
    <dbReference type="NCBI Taxonomy" id="1413687"/>
    <lineage>
        <taxon>Eukaryota</taxon>
        <taxon>Viridiplantae</taxon>
        <taxon>Streptophyta</taxon>
        <taxon>Embryophyta</taxon>
        <taxon>Tracheophyta</taxon>
        <taxon>Spermatophyta</taxon>
        <taxon>Magnoliopsida</taxon>
        <taxon>eudicotyledons</taxon>
        <taxon>Gunneridae</taxon>
        <taxon>Pentapetalae</taxon>
        <taxon>rosids</taxon>
        <taxon>fabids</taxon>
        <taxon>Malpighiales</taxon>
        <taxon>Salicaceae</taxon>
        <taxon>Saliceae</taxon>
        <taxon>Salix</taxon>
    </lineage>
</organism>
<feature type="transmembrane region" description="Helical" evidence="10">
    <location>
        <begin position="58"/>
        <end position="77"/>
    </location>
</feature>
<protein>
    <recommendedName>
        <fullName evidence="8">MLO-like protein</fullName>
    </recommendedName>
</protein>
<comment type="function">
    <text evidence="8">May be involved in modulation of pathogen defense and leaf cell death.</text>
</comment>
<dbReference type="Pfam" id="PF03094">
    <property type="entry name" value="Mlo"/>
    <property type="match status" value="2"/>
</dbReference>
<feature type="transmembrane region" description="Helical" evidence="10">
    <location>
        <begin position="321"/>
        <end position="342"/>
    </location>
</feature>
<keyword evidence="8" id="KW-0112">Calmodulin-binding</keyword>
<dbReference type="Proteomes" id="UP000657918">
    <property type="component" value="Unassembled WGS sequence"/>
</dbReference>
<evidence type="ECO:0000256" key="9">
    <source>
        <dbReference type="SAM" id="MobiDB-lite"/>
    </source>
</evidence>
<keyword evidence="3 8" id="KW-0812">Transmembrane</keyword>
<evidence type="ECO:0000256" key="2">
    <source>
        <dbReference type="ARBA" id="ARBA00006574"/>
    </source>
</evidence>
<dbReference type="PANTHER" id="PTHR31942">
    <property type="entry name" value="MLO-LIKE PROTEIN 1"/>
    <property type="match status" value="1"/>
</dbReference>
<feature type="transmembrane region" description="Helical" evidence="10">
    <location>
        <begin position="449"/>
        <end position="474"/>
    </location>
</feature>
<keyword evidence="12" id="KW-1185">Reference proteome</keyword>
<dbReference type="GO" id="GO:0006952">
    <property type="term" value="P:defense response"/>
    <property type="evidence" value="ECO:0007669"/>
    <property type="project" value="UniProtKB-KW"/>
</dbReference>
<dbReference type="OrthoDB" id="1388414at2759"/>
<reference evidence="11 12" key="1">
    <citation type="submission" date="2020-10" db="EMBL/GenBank/DDBJ databases">
        <title>Plant Genome Project.</title>
        <authorList>
            <person name="Zhang R.-G."/>
        </authorList>
    </citation>
    <scope>NUCLEOTIDE SEQUENCE [LARGE SCALE GENOMIC DNA]</scope>
    <source>
        <strain evidence="11">FAFU-HL-1</strain>
        <tissue evidence="11">Leaf</tissue>
    </source>
</reference>
<evidence type="ECO:0000256" key="4">
    <source>
        <dbReference type="ARBA" id="ARBA00022821"/>
    </source>
</evidence>
<sequence>MAKEASLELTPTWAVVTVVVVMVSLGFFFQGSLKQLAKWLDRTKRKALLSALDKIKEELMVFGVLSLLMGHWIAFVAKICVESSTLSSIFYPCVVKKNNLTPGDHVLSRVKYPNDSFVKELVHTQKNEYCPEGQQSFVSHESLEQLHRLMFVLGVTHVSYSFIAIALAMIKIYSWRTWENQAKTMALQSVLGSPEAAFDETRQLSTFIFHHTSHPWSQHRVLVWLLCFSRQFWSSINQADYFALRLGFISKDYQNEQISNTNYWLKTFHSYFGSLFFSYFQKHQLPLTYDFHNYMLRSMEEEFRDIVGISNITPAKQQLKLISSAWASFAVCLCGFMAYAAFSSTSTVIFRTDFYFWLSFLPAILILLIGTKLHRVVVKLAVEIMNSFPWMRNNQLNLRDDLFWLGKPRLLLWLIQFISFQNAFEMSTFLWSLWEIKESSCFMENETHVFIRLTFGVVTQFWFSFITFPVYVIITQMGAKFKKTVVSENVRKSLHGWQRRVKAKQSSSTPNLLALPSTTSLGFSTPDSELKTNFSSIVRSSSGVVDPSAASQQASTSQAITNGISQDNEMLEVSPGSGTPCYDTYSDEEDADVHDHGH</sequence>
<gene>
    <name evidence="8" type="primary">MLO</name>
    <name evidence="11" type="ORF">SADUNF_Sadunf05G0081600</name>
</gene>
<comment type="domain">
    <text evidence="8">The C-terminus contains a calmodulin-binding domain, which binds calmodulin in a calcium-dependent fashion.</text>
</comment>
<evidence type="ECO:0000256" key="1">
    <source>
        <dbReference type="ARBA" id="ARBA00004141"/>
    </source>
</evidence>
<keyword evidence="5 8" id="KW-1133">Transmembrane helix</keyword>
<keyword evidence="4 8" id="KW-0611">Plant defense</keyword>
<name>A0A835N3K8_9ROSI</name>
<proteinExistence type="inferred from homology"/>
<dbReference type="GO" id="GO:0005516">
    <property type="term" value="F:calmodulin binding"/>
    <property type="evidence" value="ECO:0007669"/>
    <property type="project" value="UniProtKB-KW"/>
</dbReference>
<accession>A0A835N3K8</accession>
<keyword evidence="6 8" id="KW-0472">Membrane</keyword>
<comment type="caution">
    <text evidence="11">The sequence shown here is derived from an EMBL/GenBank/DDBJ whole genome shotgun (WGS) entry which is preliminary data.</text>
</comment>
<dbReference type="EMBL" id="JADGMS010000005">
    <property type="protein sequence ID" value="KAF9682178.1"/>
    <property type="molecule type" value="Genomic_DNA"/>
</dbReference>
<evidence type="ECO:0000256" key="7">
    <source>
        <dbReference type="ARBA" id="ARBA00023265"/>
    </source>
</evidence>